<evidence type="ECO:0000256" key="2">
    <source>
        <dbReference type="SAM" id="Phobius"/>
    </source>
</evidence>
<dbReference type="InterPro" id="IPR050251">
    <property type="entry name" value="HpcH-HpaI_aldolase"/>
</dbReference>
<dbReference type="EC" id="4.1.2.-" evidence="3"/>
<keyword evidence="2" id="KW-0812">Transmembrane</keyword>
<dbReference type="SUPFAM" id="SSF51621">
    <property type="entry name" value="Phosphoenolpyruvate/pyruvate domain"/>
    <property type="match status" value="1"/>
</dbReference>
<keyword evidence="3" id="KW-0456">Lyase</keyword>
<protein>
    <submittedName>
        <fullName evidence="3">Putative carbon-carbon lyase</fullName>
        <ecNumber evidence="3">4.1.2.-</ecNumber>
    </submittedName>
</protein>
<evidence type="ECO:0000256" key="1">
    <source>
        <dbReference type="ARBA" id="ARBA00022723"/>
    </source>
</evidence>
<dbReference type="GO" id="GO:0016832">
    <property type="term" value="F:aldehyde-lyase activity"/>
    <property type="evidence" value="ECO:0007669"/>
    <property type="project" value="TreeGrafter"/>
</dbReference>
<keyword evidence="2" id="KW-1133">Transmembrane helix</keyword>
<evidence type="ECO:0000313" key="3">
    <source>
        <dbReference type="EMBL" id="STI47622.1"/>
    </source>
</evidence>
<dbReference type="AlphaFoldDB" id="A0A376SAS6"/>
<dbReference type="PANTHER" id="PTHR30502">
    <property type="entry name" value="2-KETO-3-DEOXY-L-RHAMNONATE ALDOLASE"/>
    <property type="match status" value="1"/>
</dbReference>
<keyword evidence="1" id="KW-0479">Metal-binding</keyword>
<keyword evidence="2" id="KW-0472">Membrane</keyword>
<dbReference type="InterPro" id="IPR015813">
    <property type="entry name" value="Pyrv/PenolPyrv_kinase-like_dom"/>
</dbReference>
<dbReference type="Proteomes" id="UP000254817">
    <property type="component" value="Unassembled WGS sequence"/>
</dbReference>
<dbReference type="InterPro" id="IPR040442">
    <property type="entry name" value="Pyrv_kinase-like_dom_sf"/>
</dbReference>
<sequence length="170" mass="19121">MVDTADQARQVVSATRYPPYGERGVGASVARAARWGRIENYMAQVNDSLCLLVQVKVKQHWITWTKSSTSKGLTACLLDLRIFLPRWATRITPGTRKCSELLKPAFGGSVLRVKRLVFWLWLLIWAQQCLAWGANFVAVGVDTMLYSDALDQRLAMFKSGKNGPRIKGNY</sequence>
<evidence type="ECO:0000313" key="4">
    <source>
        <dbReference type="Proteomes" id="UP000254817"/>
    </source>
</evidence>
<gene>
    <name evidence="3" type="primary">rhmA</name>
    <name evidence="3" type="ORF">NCTC11112_06840</name>
</gene>
<organism evidence="3 4">
    <name type="scientific">Escherichia coli</name>
    <dbReference type="NCBI Taxonomy" id="562"/>
    <lineage>
        <taxon>Bacteria</taxon>
        <taxon>Pseudomonadati</taxon>
        <taxon>Pseudomonadota</taxon>
        <taxon>Gammaproteobacteria</taxon>
        <taxon>Enterobacterales</taxon>
        <taxon>Enterobacteriaceae</taxon>
        <taxon>Escherichia</taxon>
    </lineage>
</organism>
<feature type="transmembrane region" description="Helical" evidence="2">
    <location>
        <begin position="116"/>
        <end position="138"/>
    </location>
</feature>
<reference evidence="3 4" key="1">
    <citation type="submission" date="2018-06" db="EMBL/GenBank/DDBJ databases">
        <authorList>
            <consortium name="Pathogen Informatics"/>
            <person name="Doyle S."/>
        </authorList>
    </citation>
    <scope>NUCLEOTIDE SEQUENCE [LARGE SCALE GENOMIC DNA]</scope>
    <source>
        <strain evidence="3 4">NCTC11112</strain>
    </source>
</reference>
<name>A0A376SAS6_ECOLX</name>
<dbReference type="GO" id="GO:0005737">
    <property type="term" value="C:cytoplasm"/>
    <property type="evidence" value="ECO:0007669"/>
    <property type="project" value="TreeGrafter"/>
</dbReference>
<dbReference type="PANTHER" id="PTHR30502:SF5">
    <property type="entry name" value="2-KETO-3-DEOXY-L-RHAMNONATE ALDOLASE"/>
    <property type="match status" value="1"/>
</dbReference>
<dbReference type="Gene3D" id="3.20.20.60">
    <property type="entry name" value="Phosphoenolpyruvate-binding domains"/>
    <property type="match status" value="1"/>
</dbReference>
<accession>A0A376SAS6</accession>
<dbReference type="GO" id="GO:0046872">
    <property type="term" value="F:metal ion binding"/>
    <property type="evidence" value="ECO:0007669"/>
    <property type="project" value="UniProtKB-KW"/>
</dbReference>
<dbReference type="EMBL" id="UGAW01000002">
    <property type="protein sequence ID" value="STI47622.1"/>
    <property type="molecule type" value="Genomic_DNA"/>
</dbReference>
<proteinExistence type="predicted"/>